<evidence type="ECO:0000259" key="10">
    <source>
        <dbReference type="PROSITE" id="PS50893"/>
    </source>
</evidence>
<keyword evidence="7" id="KW-0408">Iron</keyword>
<gene>
    <name evidence="11" type="ORF">DJ90_4126</name>
    <name evidence="12" type="ORF">GNQ08_21770</name>
</gene>
<dbReference type="AlphaFoldDB" id="A0A090Z7Z6"/>
<dbReference type="GO" id="GO:0006826">
    <property type="term" value="P:iron ion transport"/>
    <property type="evidence" value="ECO:0007669"/>
    <property type="project" value="UniProtKB-KW"/>
</dbReference>
<dbReference type="InterPro" id="IPR003439">
    <property type="entry name" value="ABC_transporter-like_ATP-bd"/>
</dbReference>
<dbReference type="HOGENOM" id="CLU_000604_1_11_9"/>
<dbReference type="GO" id="GO:0005886">
    <property type="term" value="C:plasma membrane"/>
    <property type="evidence" value="ECO:0007669"/>
    <property type="project" value="UniProtKB-SubCell"/>
</dbReference>
<comment type="caution">
    <text evidence="11">The sequence shown here is derived from an EMBL/GenBank/DDBJ whole genome shotgun (WGS) entry which is preliminary data.</text>
</comment>
<evidence type="ECO:0000313" key="11">
    <source>
        <dbReference type="EMBL" id="KFN06488.1"/>
    </source>
</evidence>
<evidence type="ECO:0000256" key="8">
    <source>
        <dbReference type="ARBA" id="ARBA00023065"/>
    </source>
</evidence>
<feature type="domain" description="ABC transporter" evidence="10">
    <location>
        <begin position="2"/>
        <end position="240"/>
    </location>
</feature>
<dbReference type="PROSITE" id="PS00211">
    <property type="entry name" value="ABC_TRANSPORTER_1"/>
    <property type="match status" value="1"/>
</dbReference>
<sequence length="266" mass="29809">MTALETLEISASHGMFSLREVSVVFPKGKMTAIVGPNGSGKSTLLKALSRLLGIRAGDIRMDGKPIPQYGTAEFARKLTMLPQSGAFLPNLTVRELVAYGRYPYKRLFRHHMNDEDRRIIDWAMTVTGTSGHADQLFHTLSGGEQQKVRIAMALAQKTDMLLLDEPTTYLDIARQLEILEHLKQINETFGITMVMVLHDLQQAARYCDYLVAMKQGAVVAEGAPQEMLTAAFFRGVYEIEARVKFEENELVVIPLYSISDKEENSR</sequence>
<evidence type="ECO:0000256" key="3">
    <source>
        <dbReference type="ARBA" id="ARBA00022475"/>
    </source>
</evidence>
<dbReference type="RefSeq" id="WP_036626097.1">
    <property type="nucleotide sequence ID" value="NZ_JAHAJO010000001.1"/>
</dbReference>
<keyword evidence="9" id="KW-0472">Membrane</keyword>
<keyword evidence="8" id="KW-0406">Ion transport</keyword>
<dbReference type="GeneID" id="77009518"/>
<comment type="subcellular location">
    <subcellularLocation>
        <location evidence="1">Cell membrane</location>
        <topology evidence="1">Peripheral membrane protein</topology>
    </subcellularLocation>
</comment>
<dbReference type="EMBL" id="WNZZ01000020">
    <property type="protein sequence ID" value="MUG24997.1"/>
    <property type="molecule type" value="Genomic_DNA"/>
</dbReference>
<evidence type="ECO:0000313" key="12">
    <source>
        <dbReference type="EMBL" id="MUG24997.1"/>
    </source>
</evidence>
<reference evidence="12 14" key="2">
    <citation type="submission" date="2019-11" db="EMBL/GenBank/DDBJ databases">
        <title>Draft genome sequences of five Paenibacillus species of dairy origin.</title>
        <authorList>
            <person name="Olajide A.M."/>
            <person name="Chen S."/>
            <person name="Lapointe G."/>
        </authorList>
    </citation>
    <scope>NUCLEOTIDE SEQUENCE [LARGE SCALE GENOMIC DNA]</scope>
    <source>
        <strain evidence="12 14">3CT49</strain>
    </source>
</reference>
<organism evidence="11 13">
    <name type="scientific">Paenibacillus macerans</name>
    <name type="common">Bacillus macerans</name>
    <dbReference type="NCBI Taxonomy" id="44252"/>
    <lineage>
        <taxon>Bacteria</taxon>
        <taxon>Bacillati</taxon>
        <taxon>Bacillota</taxon>
        <taxon>Bacilli</taxon>
        <taxon>Bacillales</taxon>
        <taxon>Paenibacillaceae</taxon>
        <taxon>Paenibacillus</taxon>
    </lineage>
</organism>
<dbReference type="STRING" id="44252.DJ90_4126"/>
<reference evidence="11 13" key="1">
    <citation type="submission" date="2014-04" db="EMBL/GenBank/DDBJ databases">
        <authorList>
            <person name="Bishop-Lilly K.A."/>
            <person name="Broomall S.M."/>
            <person name="Chain P.S."/>
            <person name="Chertkov O."/>
            <person name="Coyne S.R."/>
            <person name="Daligault H.E."/>
            <person name="Davenport K.W."/>
            <person name="Erkkila T."/>
            <person name="Frey K.G."/>
            <person name="Gibbons H.S."/>
            <person name="Gu W."/>
            <person name="Jaissle J."/>
            <person name="Johnson S.L."/>
            <person name="Koroleva G.I."/>
            <person name="Ladner J.T."/>
            <person name="Lo C.-C."/>
            <person name="Minogue T.D."/>
            <person name="Munk C."/>
            <person name="Palacios G.F."/>
            <person name="Redden C.L."/>
            <person name="Rosenzweig C.N."/>
            <person name="Scholz M.B."/>
            <person name="Teshima H."/>
            <person name="Xu Y."/>
        </authorList>
    </citation>
    <scope>NUCLEOTIDE SEQUENCE [LARGE SCALE GENOMIC DNA]</scope>
    <source>
        <strain evidence="11 13">8244</strain>
    </source>
</reference>
<dbReference type="InterPro" id="IPR027417">
    <property type="entry name" value="P-loop_NTPase"/>
</dbReference>
<dbReference type="Gene3D" id="3.40.50.300">
    <property type="entry name" value="P-loop containing nucleotide triphosphate hydrolases"/>
    <property type="match status" value="1"/>
</dbReference>
<dbReference type="FunFam" id="3.40.50.300:FF:000134">
    <property type="entry name" value="Iron-enterobactin ABC transporter ATP-binding protein"/>
    <property type="match status" value="1"/>
</dbReference>
<keyword evidence="5" id="KW-0547">Nucleotide-binding</keyword>
<dbReference type="Proteomes" id="UP000442469">
    <property type="component" value="Unassembled WGS sequence"/>
</dbReference>
<evidence type="ECO:0000256" key="7">
    <source>
        <dbReference type="ARBA" id="ARBA00023004"/>
    </source>
</evidence>
<keyword evidence="4" id="KW-0410">Iron transport</keyword>
<keyword evidence="6 12" id="KW-0067">ATP-binding</keyword>
<evidence type="ECO:0000256" key="4">
    <source>
        <dbReference type="ARBA" id="ARBA00022496"/>
    </source>
</evidence>
<keyword evidence="2" id="KW-0813">Transport</keyword>
<evidence type="ECO:0000313" key="13">
    <source>
        <dbReference type="Proteomes" id="UP000029278"/>
    </source>
</evidence>
<keyword evidence="13" id="KW-1185">Reference proteome</keyword>
<accession>A0A090Z7Z6</accession>
<evidence type="ECO:0000256" key="1">
    <source>
        <dbReference type="ARBA" id="ARBA00004202"/>
    </source>
</evidence>
<dbReference type="InterPro" id="IPR003593">
    <property type="entry name" value="AAA+_ATPase"/>
</dbReference>
<evidence type="ECO:0000256" key="9">
    <source>
        <dbReference type="ARBA" id="ARBA00023136"/>
    </source>
</evidence>
<dbReference type="PROSITE" id="PS50893">
    <property type="entry name" value="ABC_TRANSPORTER_2"/>
    <property type="match status" value="1"/>
</dbReference>
<dbReference type="SUPFAM" id="SSF52540">
    <property type="entry name" value="P-loop containing nucleoside triphosphate hydrolases"/>
    <property type="match status" value="1"/>
</dbReference>
<dbReference type="PANTHER" id="PTHR42771">
    <property type="entry name" value="IRON(3+)-HYDROXAMATE IMPORT ATP-BINDING PROTEIN FHUC"/>
    <property type="match status" value="1"/>
</dbReference>
<dbReference type="EMBL" id="JMQA01000037">
    <property type="protein sequence ID" value="KFN06488.1"/>
    <property type="molecule type" value="Genomic_DNA"/>
</dbReference>
<dbReference type="CDD" id="cd03214">
    <property type="entry name" value="ABC_Iron-Siderophores_B12_Hemin"/>
    <property type="match status" value="1"/>
</dbReference>
<dbReference type="PANTHER" id="PTHR42771:SF4">
    <property type="entry name" value="IRON(3+)-HYDROXAMATE IMPORT ATP-BINDING PROTEIN FHUC"/>
    <property type="match status" value="1"/>
</dbReference>
<evidence type="ECO:0000256" key="5">
    <source>
        <dbReference type="ARBA" id="ARBA00022741"/>
    </source>
</evidence>
<dbReference type="OrthoDB" id="9787851at2"/>
<dbReference type="InterPro" id="IPR017871">
    <property type="entry name" value="ABC_transporter-like_CS"/>
</dbReference>
<dbReference type="Pfam" id="PF00005">
    <property type="entry name" value="ABC_tran"/>
    <property type="match status" value="1"/>
</dbReference>
<evidence type="ECO:0000313" key="14">
    <source>
        <dbReference type="Proteomes" id="UP000442469"/>
    </source>
</evidence>
<evidence type="ECO:0000256" key="2">
    <source>
        <dbReference type="ARBA" id="ARBA00022448"/>
    </source>
</evidence>
<keyword evidence="3" id="KW-1003">Cell membrane</keyword>
<name>A0A090Z7Z6_PAEMA</name>
<protein>
    <submittedName>
        <fullName evidence="11">ABC transporter family protein</fullName>
    </submittedName>
    <submittedName>
        <fullName evidence="12">ATP-binding cassette domain-containing protein</fullName>
    </submittedName>
</protein>
<dbReference type="Proteomes" id="UP000029278">
    <property type="component" value="Unassembled WGS sequence"/>
</dbReference>
<dbReference type="GO" id="GO:0005524">
    <property type="term" value="F:ATP binding"/>
    <property type="evidence" value="ECO:0007669"/>
    <property type="project" value="UniProtKB-KW"/>
</dbReference>
<dbReference type="GO" id="GO:0016887">
    <property type="term" value="F:ATP hydrolysis activity"/>
    <property type="evidence" value="ECO:0007669"/>
    <property type="project" value="InterPro"/>
</dbReference>
<dbReference type="SMART" id="SM00382">
    <property type="entry name" value="AAA"/>
    <property type="match status" value="1"/>
</dbReference>
<dbReference type="InterPro" id="IPR051535">
    <property type="entry name" value="Siderophore_ABC-ATPase"/>
</dbReference>
<dbReference type="PATRIC" id="fig|44252.3.peg.4100"/>
<evidence type="ECO:0000256" key="6">
    <source>
        <dbReference type="ARBA" id="ARBA00022840"/>
    </source>
</evidence>
<proteinExistence type="predicted"/>